<proteinExistence type="predicted"/>
<dbReference type="InterPro" id="IPR024419">
    <property type="entry name" value="YvrJ"/>
</dbReference>
<dbReference type="HOGENOM" id="CLU_198854_3_1_9"/>
<dbReference type="RefSeq" id="WP_013060117.1">
    <property type="nucleotide sequence ID" value="NC_014025.1"/>
</dbReference>
<keyword evidence="2" id="KW-0614">Plasmid</keyword>
<gene>
    <name evidence="2" type="ordered locus">BMQ_pBM50014</name>
</gene>
<evidence type="ECO:0000313" key="2">
    <source>
        <dbReference type="EMBL" id="ADE72353.1"/>
    </source>
</evidence>
<sequence>MIDSTNIIQLIGNFGFPMALAIYLLLRFENRLESLKSAIDKLAETMREFPNINKDN</sequence>
<feature type="transmembrane region" description="Helical" evidence="1">
    <location>
        <begin position="6"/>
        <end position="26"/>
    </location>
</feature>
<name>D5E3H8_PRIM1</name>
<protein>
    <recommendedName>
        <fullName evidence="4">YvrJ family protein</fullName>
    </recommendedName>
</protein>
<dbReference type="Pfam" id="PF12841">
    <property type="entry name" value="YvrJ"/>
    <property type="match status" value="1"/>
</dbReference>
<dbReference type="Proteomes" id="UP000000935">
    <property type="component" value="Plasmid pBM500"/>
</dbReference>
<accession>D5E3H8</accession>
<organism evidence="2 3">
    <name type="scientific">Priestia megaterium (strain ATCC 12872 / QMB1551)</name>
    <name type="common">Bacillus megaterium</name>
    <dbReference type="NCBI Taxonomy" id="545693"/>
    <lineage>
        <taxon>Bacteria</taxon>
        <taxon>Bacillati</taxon>
        <taxon>Bacillota</taxon>
        <taxon>Bacilli</taxon>
        <taxon>Bacillales</taxon>
        <taxon>Bacillaceae</taxon>
        <taxon>Priestia</taxon>
    </lineage>
</organism>
<dbReference type="KEGG" id="bmq:BMQ_pBM50014"/>
<evidence type="ECO:0008006" key="4">
    <source>
        <dbReference type="Google" id="ProtNLM"/>
    </source>
</evidence>
<geneLocation type="plasmid" evidence="2 3">
    <name>pBM500</name>
</geneLocation>
<reference evidence="2 3" key="1">
    <citation type="journal article" date="2011" name="J. Bacteriol.">
        <title>Genome sequences of the biotechnologically important Bacillus megaterium strains QM B1551 and DSM319.</title>
        <authorList>
            <person name="Eppinger M."/>
            <person name="Bunk B."/>
            <person name="Johns M.A."/>
            <person name="Edirisinghe J.N."/>
            <person name="Kutumbaka K.K."/>
            <person name="Koenig S.S."/>
            <person name="Huot Creasy H."/>
            <person name="Rosovitz M.J."/>
            <person name="Riley D.R."/>
            <person name="Daugherty S."/>
            <person name="Martin M."/>
            <person name="Elbourne L.D."/>
            <person name="Paulsen I."/>
            <person name="Biedendieck R."/>
            <person name="Braun C."/>
            <person name="Grayburn S."/>
            <person name="Dhingra S."/>
            <person name="Lukyanchuk V."/>
            <person name="Ball B."/>
            <person name="Ul-Qamar R."/>
            <person name="Seibel J."/>
            <person name="Bremer E."/>
            <person name="Jahn D."/>
            <person name="Ravel J."/>
            <person name="Vary P.S."/>
        </authorList>
    </citation>
    <scope>NUCLEOTIDE SEQUENCE [LARGE SCALE GENOMIC DNA]</scope>
    <source>
        <strain evidence="3">ATCC 12872 / QMB1551</strain>
        <plasmid evidence="2">pBM500</plasmid>
    </source>
</reference>
<evidence type="ECO:0000256" key="1">
    <source>
        <dbReference type="SAM" id="Phobius"/>
    </source>
</evidence>
<dbReference type="AlphaFoldDB" id="D5E3H8"/>
<keyword evidence="3" id="KW-1185">Reference proteome</keyword>
<keyword evidence="1" id="KW-1133">Transmembrane helix</keyword>
<dbReference type="EMBL" id="CP001988">
    <property type="protein sequence ID" value="ADE72353.1"/>
    <property type="molecule type" value="Genomic_DNA"/>
</dbReference>
<evidence type="ECO:0000313" key="3">
    <source>
        <dbReference type="Proteomes" id="UP000000935"/>
    </source>
</evidence>
<keyword evidence="1" id="KW-0472">Membrane</keyword>
<keyword evidence="1" id="KW-0812">Transmembrane</keyword>